<dbReference type="EMBL" id="CAJVQC010021770">
    <property type="protein sequence ID" value="CAG8714971.1"/>
    <property type="molecule type" value="Genomic_DNA"/>
</dbReference>
<keyword evidence="2" id="KW-1185">Reference proteome</keyword>
<accession>A0ACA9PLV5</accession>
<reference evidence="1" key="1">
    <citation type="submission" date="2021-06" db="EMBL/GenBank/DDBJ databases">
        <authorList>
            <person name="Kallberg Y."/>
            <person name="Tangrot J."/>
            <person name="Rosling A."/>
        </authorList>
    </citation>
    <scope>NUCLEOTIDE SEQUENCE</scope>
    <source>
        <strain evidence="1">MA461A</strain>
    </source>
</reference>
<evidence type="ECO:0000313" key="2">
    <source>
        <dbReference type="Proteomes" id="UP000789920"/>
    </source>
</evidence>
<organism evidence="1 2">
    <name type="scientific">Racocetra persica</name>
    <dbReference type="NCBI Taxonomy" id="160502"/>
    <lineage>
        <taxon>Eukaryota</taxon>
        <taxon>Fungi</taxon>
        <taxon>Fungi incertae sedis</taxon>
        <taxon>Mucoromycota</taxon>
        <taxon>Glomeromycotina</taxon>
        <taxon>Glomeromycetes</taxon>
        <taxon>Diversisporales</taxon>
        <taxon>Gigasporaceae</taxon>
        <taxon>Racocetra</taxon>
    </lineage>
</organism>
<feature type="non-terminal residue" evidence="1">
    <location>
        <position position="84"/>
    </location>
</feature>
<protein>
    <submittedName>
        <fullName evidence="1">33130_t:CDS:1</fullName>
    </submittedName>
</protein>
<sequence length="84" mass="9181">MNMSVENGLFRCASSSRISGIIPSFQMVSFIPAEKRLELWSLGMIKECPQLLAVSQIIATARSFSPTIANLLRGGQNAHPALYL</sequence>
<evidence type="ECO:0000313" key="1">
    <source>
        <dbReference type="EMBL" id="CAG8714971.1"/>
    </source>
</evidence>
<dbReference type="Proteomes" id="UP000789920">
    <property type="component" value="Unassembled WGS sequence"/>
</dbReference>
<comment type="caution">
    <text evidence="1">The sequence shown here is derived from an EMBL/GenBank/DDBJ whole genome shotgun (WGS) entry which is preliminary data.</text>
</comment>
<gene>
    <name evidence="1" type="ORF">RPERSI_LOCUS10817</name>
</gene>
<proteinExistence type="predicted"/>
<name>A0ACA9PLV5_9GLOM</name>